<dbReference type="AlphaFoldDB" id="A0AAX2JB99"/>
<organism evidence="1 2">
    <name type="scientific">Fusobacterium ulcerans</name>
    <dbReference type="NCBI Taxonomy" id="861"/>
    <lineage>
        <taxon>Bacteria</taxon>
        <taxon>Fusobacteriati</taxon>
        <taxon>Fusobacteriota</taxon>
        <taxon>Fusobacteriia</taxon>
        <taxon>Fusobacteriales</taxon>
        <taxon>Fusobacteriaceae</taxon>
        <taxon>Fusobacterium</taxon>
    </lineage>
</organism>
<reference evidence="1 2" key="1">
    <citation type="submission" date="2018-06" db="EMBL/GenBank/DDBJ databases">
        <authorList>
            <consortium name="Pathogen Informatics"/>
            <person name="Doyle S."/>
        </authorList>
    </citation>
    <scope>NUCLEOTIDE SEQUENCE [LARGE SCALE GENOMIC DNA]</scope>
    <source>
        <strain evidence="1 2">NCTC12112</strain>
    </source>
</reference>
<accession>A0AAX2JB99</accession>
<sequence length="64" mass="7605">MITIKRLMASYLINIVKQMGLQDRCCNPGETWDYVKRVLRVEPDPKVFWEYIGNIVSEIQKFVK</sequence>
<dbReference type="GeneID" id="78453232"/>
<dbReference type="EMBL" id="LS483487">
    <property type="protein sequence ID" value="SQJ05531.1"/>
    <property type="molecule type" value="Genomic_DNA"/>
</dbReference>
<gene>
    <name evidence="1" type="ORF">NCTC12112_01930</name>
</gene>
<protein>
    <submittedName>
        <fullName evidence="1">Uncharacterized protein</fullName>
    </submittedName>
</protein>
<name>A0AAX2JB99_9FUSO</name>
<dbReference type="Proteomes" id="UP000249008">
    <property type="component" value="Chromosome 1"/>
</dbReference>
<proteinExistence type="predicted"/>
<dbReference type="KEGG" id="ful:C4N20_00305"/>
<evidence type="ECO:0000313" key="1">
    <source>
        <dbReference type="EMBL" id="SQJ05531.1"/>
    </source>
</evidence>
<dbReference type="RefSeq" id="WP_005982093.1">
    <property type="nucleotide sequence ID" value="NZ_CABKNW010000005.1"/>
</dbReference>
<evidence type="ECO:0000313" key="2">
    <source>
        <dbReference type="Proteomes" id="UP000249008"/>
    </source>
</evidence>